<protein>
    <recommendedName>
        <fullName evidence="3">PEP-CTERM protein-sorting domain-containing protein</fullName>
    </recommendedName>
</protein>
<keyword evidence="2" id="KW-1185">Reference proteome</keyword>
<reference evidence="1 2" key="1">
    <citation type="submission" date="2019-02" db="EMBL/GenBank/DDBJ databases">
        <title>Deep-cultivation of Planctomycetes and their phenomic and genomic characterization uncovers novel biology.</title>
        <authorList>
            <person name="Wiegand S."/>
            <person name="Jogler M."/>
            <person name="Boedeker C."/>
            <person name="Pinto D."/>
            <person name="Vollmers J."/>
            <person name="Rivas-Marin E."/>
            <person name="Kohn T."/>
            <person name="Peeters S.H."/>
            <person name="Heuer A."/>
            <person name="Rast P."/>
            <person name="Oberbeckmann S."/>
            <person name="Bunk B."/>
            <person name="Jeske O."/>
            <person name="Meyerdierks A."/>
            <person name="Storesund J.E."/>
            <person name="Kallscheuer N."/>
            <person name="Luecker S."/>
            <person name="Lage O.M."/>
            <person name="Pohl T."/>
            <person name="Merkel B.J."/>
            <person name="Hornburger P."/>
            <person name="Mueller R.-W."/>
            <person name="Bruemmer F."/>
            <person name="Labrenz M."/>
            <person name="Spormann A.M."/>
            <person name="Op Den Camp H."/>
            <person name="Overmann J."/>
            <person name="Amann R."/>
            <person name="Jetten M.S.M."/>
            <person name="Mascher T."/>
            <person name="Medema M.H."/>
            <person name="Devos D.P."/>
            <person name="Kaster A.-K."/>
            <person name="Ovreas L."/>
            <person name="Rohde M."/>
            <person name="Galperin M.Y."/>
            <person name="Jogler C."/>
        </authorList>
    </citation>
    <scope>NUCLEOTIDE SEQUENCE [LARGE SCALE GENOMIC DNA]</scope>
    <source>
        <strain evidence="1 2">Pla144</strain>
    </source>
</reference>
<name>A0A5C6CXN4_9BACT</name>
<dbReference type="EMBL" id="SJPS01000003">
    <property type="protein sequence ID" value="TWU27399.1"/>
    <property type="molecule type" value="Genomic_DNA"/>
</dbReference>
<comment type="caution">
    <text evidence="1">The sequence shown here is derived from an EMBL/GenBank/DDBJ whole genome shotgun (WGS) entry which is preliminary data.</text>
</comment>
<proteinExistence type="predicted"/>
<dbReference type="AlphaFoldDB" id="A0A5C6CXN4"/>
<dbReference type="Proteomes" id="UP000318437">
    <property type="component" value="Unassembled WGS sequence"/>
</dbReference>
<evidence type="ECO:0000313" key="2">
    <source>
        <dbReference type="Proteomes" id="UP000318437"/>
    </source>
</evidence>
<organism evidence="1 2">
    <name type="scientific">Bythopirellula polymerisocia</name>
    <dbReference type="NCBI Taxonomy" id="2528003"/>
    <lineage>
        <taxon>Bacteria</taxon>
        <taxon>Pseudomonadati</taxon>
        <taxon>Planctomycetota</taxon>
        <taxon>Planctomycetia</taxon>
        <taxon>Pirellulales</taxon>
        <taxon>Lacipirellulaceae</taxon>
        <taxon>Bythopirellula</taxon>
    </lineage>
</organism>
<gene>
    <name evidence="1" type="ORF">Pla144_21720</name>
</gene>
<sequence>MVSVSTTQLTSSKFAPLRDITLERIVMQTILCRIVCWCSVVGLISAVHAAEITPIASLGLGVSGNGAIVVGAAEGVGGDAGYILVSRWTSVGGVQTLGRGSAYDISQDGTTLVGERQVGDASRPFRWTAEQGFTDLGILSGGNGFANAIDVSSNGDVVVGLASQATGFRGFRWTPQSGMTALGDLPGGFDYSQANSISADGQITVGVSTGSSGDRAVRWIGANTTPLDMGLPPGLTGFTEAKGVSGNGEVIVGVWGDGIFTNEAFRWTLLGGYELLDDLPGGLLDSVATQTNFDGSVIVGTGNPGDAVPDEAFYWTESTGMRSLREVLLDAGADLSAWRTLDTPTSLSDDGRVIVGTGTLIDGTVAGFRVCISVPEPTGLALLLVGSILAFSKYRPGNLAQRENCRRQSRFVDSVQLSPLL</sequence>
<accession>A0A5C6CXN4</accession>
<evidence type="ECO:0000313" key="1">
    <source>
        <dbReference type="EMBL" id="TWU27399.1"/>
    </source>
</evidence>
<evidence type="ECO:0008006" key="3">
    <source>
        <dbReference type="Google" id="ProtNLM"/>
    </source>
</evidence>